<name>M6D260_9LEPT</name>
<gene>
    <name evidence="1" type="ORF">LEP1GSC194_2389</name>
</gene>
<reference evidence="1 2" key="1">
    <citation type="submission" date="2013-01" db="EMBL/GenBank/DDBJ databases">
        <authorList>
            <person name="Harkins D.M."/>
            <person name="Durkin A.S."/>
            <person name="Brinkac L.M."/>
            <person name="Haft D.H."/>
            <person name="Selengut J.D."/>
            <person name="Sanka R."/>
            <person name="DePew J."/>
            <person name="Purushe J."/>
            <person name="Galloway R.L."/>
            <person name="Vinetz J.M."/>
            <person name="Sutton G.G."/>
            <person name="Nierman W.C."/>
            <person name="Fouts D.E."/>
        </authorList>
    </citation>
    <scope>NUCLEOTIDE SEQUENCE [LARGE SCALE GENOMIC DNA]</scope>
    <source>
        <strain evidence="1 2">79601</strain>
    </source>
</reference>
<sequence>MTTSKRSGGDFLSSIYAFLKTFKFFFHKICLKTFIKFAQNNYGDTFIQITPLVIKPQQPFLFLLDKYSIESLKNESSIYFCFMEMDD</sequence>
<dbReference type="EMBL" id="ANIK01000003">
    <property type="protein sequence ID" value="EMJ98014.1"/>
    <property type="molecule type" value="Genomic_DNA"/>
</dbReference>
<dbReference type="Proteomes" id="UP000011988">
    <property type="component" value="Unassembled WGS sequence"/>
</dbReference>
<dbReference type="AlphaFoldDB" id="M6D260"/>
<evidence type="ECO:0000313" key="2">
    <source>
        <dbReference type="Proteomes" id="UP000011988"/>
    </source>
</evidence>
<comment type="caution">
    <text evidence="1">The sequence shown here is derived from an EMBL/GenBank/DDBJ whole genome shotgun (WGS) entry which is preliminary data.</text>
</comment>
<proteinExistence type="predicted"/>
<evidence type="ECO:0000313" key="1">
    <source>
        <dbReference type="EMBL" id="EMJ98014.1"/>
    </source>
</evidence>
<protein>
    <submittedName>
        <fullName evidence="1">Uncharacterized protein</fullName>
    </submittedName>
</protein>
<organism evidence="1 2">
    <name type="scientific">Leptospira alstonii serovar Sichuan str. 79601</name>
    <dbReference type="NCBI Taxonomy" id="1218565"/>
    <lineage>
        <taxon>Bacteria</taxon>
        <taxon>Pseudomonadati</taxon>
        <taxon>Spirochaetota</taxon>
        <taxon>Spirochaetia</taxon>
        <taxon>Leptospirales</taxon>
        <taxon>Leptospiraceae</taxon>
        <taxon>Leptospira</taxon>
    </lineage>
</organism>
<dbReference type="PATRIC" id="fig|1218565.3.peg.75"/>
<accession>M6D260</accession>